<accession>A0AAV1G0W4</accession>
<dbReference type="AlphaFoldDB" id="A0AAV1G0W4"/>
<name>A0AAV1G0W4_XYRNO</name>
<evidence type="ECO:0000313" key="2">
    <source>
        <dbReference type="EMBL" id="CAJ1066825.1"/>
    </source>
</evidence>
<protein>
    <submittedName>
        <fullName evidence="2">Uncharacterized protein</fullName>
    </submittedName>
</protein>
<reference evidence="2" key="1">
    <citation type="submission" date="2023-08" db="EMBL/GenBank/DDBJ databases">
        <authorList>
            <person name="Alioto T."/>
            <person name="Alioto T."/>
            <person name="Gomez Garrido J."/>
        </authorList>
    </citation>
    <scope>NUCLEOTIDE SEQUENCE</scope>
</reference>
<organism evidence="2 3">
    <name type="scientific">Xyrichtys novacula</name>
    <name type="common">Pearly razorfish</name>
    <name type="synonym">Hemipteronotus novacula</name>
    <dbReference type="NCBI Taxonomy" id="13765"/>
    <lineage>
        <taxon>Eukaryota</taxon>
        <taxon>Metazoa</taxon>
        <taxon>Chordata</taxon>
        <taxon>Craniata</taxon>
        <taxon>Vertebrata</taxon>
        <taxon>Euteleostomi</taxon>
        <taxon>Actinopterygii</taxon>
        <taxon>Neopterygii</taxon>
        <taxon>Teleostei</taxon>
        <taxon>Neoteleostei</taxon>
        <taxon>Acanthomorphata</taxon>
        <taxon>Eupercaria</taxon>
        <taxon>Labriformes</taxon>
        <taxon>Labridae</taxon>
        <taxon>Xyrichtys</taxon>
    </lineage>
</organism>
<dbReference type="EMBL" id="OY660874">
    <property type="protein sequence ID" value="CAJ1066825.1"/>
    <property type="molecule type" value="Genomic_DNA"/>
</dbReference>
<evidence type="ECO:0000313" key="3">
    <source>
        <dbReference type="Proteomes" id="UP001178508"/>
    </source>
</evidence>
<feature type="region of interest" description="Disordered" evidence="1">
    <location>
        <begin position="41"/>
        <end position="101"/>
    </location>
</feature>
<dbReference type="Proteomes" id="UP001178508">
    <property type="component" value="Chromosome 11"/>
</dbReference>
<proteinExistence type="predicted"/>
<sequence length="101" mass="11190">MGGFGTAYRGPVKPWYPTGADFWGRTYPIIIENDDDFQVAKVSKQQQRKRKSVGETSQSSKRHPLIDDVDAVVHQTDTRGLHPAPDALPEKESGRAADPTL</sequence>
<evidence type="ECO:0000256" key="1">
    <source>
        <dbReference type="SAM" id="MobiDB-lite"/>
    </source>
</evidence>
<keyword evidence="3" id="KW-1185">Reference proteome</keyword>
<gene>
    <name evidence="2" type="ORF">XNOV1_A035857</name>
</gene>